<gene>
    <name evidence="1" type="ORF">C5167_017798</name>
</gene>
<sequence>MAISDNKGIEELKNAAFQLFVVWSVSSAPIYS</sequence>
<dbReference type="EMBL" id="CM010716">
    <property type="protein sequence ID" value="RZC49375.1"/>
    <property type="molecule type" value="Genomic_DNA"/>
</dbReference>
<evidence type="ECO:0000313" key="2">
    <source>
        <dbReference type="Proteomes" id="UP000316621"/>
    </source>
</evidence>
<name>A0A4Y7IPI4_PAPSO</name>
<reference evidence="1 2" key="1">
    <citation type="journal article" date="2018" name="Science">
        <title>The opium poppy genome and morphinan production.</title>
        <authorList>
            <person name="Guo L."/>
            <person name="Winzer T."/>
            <person name="Yang X."/>
            <person name="Li Y."/>
            <person name="Ning Z."/>
            <person name="He Z."/>
            <person name="Teodor R."/>
            <person name="Lu Y."/>
            <person name="Bowser T.A."/>
            <person name="Graham I.A."/>
            <person name="Ye K."/>
        </authorList>
    </citation>
    <scope>NUCLEOTIDE SEQUENCE [LARGE SCALE GENOMIC DNA]</scope>
    <source>
        <strain evidence="2">cv. HN1</strain>
        <tissue evidence="1">Leaves</tissue>
    </source>
</reference>
<accession>A0A4Y7IPI4</accession>
<keyword evidence="2" id="KW-1185">Reference proteome</keyword>
<evidence type="ECO:0000313" key="1">
    <source>
        <dbReference type="EMBL" id="RZC49375.1"/>
    </source>
</evidence>
<proteinExistence type="predicted"/>
<dbReference type="Proteomes" id="UP000316621">
    <property type="component" value="Chromosome 2"/>
</dbReference>
<organism evidence="1 2">
    <name type="scientific">Papaver somniferum</name>
    <name type="common">Opium poppy</name>
    <dbReference type="NCBI Taxonomy" id="3469"/>
    <lineage>
        <taxon>Eukaryota</taxon>
        <taxon>Viridiplantae</taxon>
        <taxon>Streptophyta</taxon>
        <taxon>Embryophyta</taxon>
        <taxon>Tracheophyta</taxon>
        <taxon>Spermatophyta</taxon>
        <taxon>Magnoliopsida</taxon>
        <taxon>Ranunculales</taxon>
        <taxon>Papaveraceae</taxon>
        <taxon>Papaveroideae</taxon>
        <taxon>Papaver</taxon>
    </lineage>
</organism>
<dbReference type="Gramene" id="RZC49375">
    <property type="protein sequence ID" value="RZC49375"/>
    <property type="gene ID" value="C5167_017798"/>
</dbReference>
<protein>
    <submittedName>
        <fullName evidence="1">Uncharacterized protein</fullName>
    </submittedName>
</protein>
<dbReference type="AlphaFoldDB" id="A0A4Y7IPI4"/>